<evidence type="ECO:0000313" key="2">
    <source>
        <dbReference type="Proteomes" id="UP000607559"/>
    </source>
</evidence>
<protein>
    <recommendedName>
        <fullName evidence="3">Tetratricopeptide repeat protein</fullName>
    </recommendedName>
</protein>
<accession>A0A8J2XVR9</accession>
<sequence>MIQLKSISREGIPLALQKAERYRLLNEPDLAESICKDILAIDPDNQQAVVTLLLSITDQFGEYASTNLHKARELLQLIDNEYDRHYYSGIICEREGLANLKQGRPASYGAVYEWLTEAMGFFEQAEEIRPAGNDDSILRWNTCARLIMQYQLKPAYEQYGELPLE</sequence>
<dbReference type="RefSeq" id="WP_188936520.1">
    <property type="nucleotide sequence ID" value="NZ_BMJC01000005.1"/>
</dbReference>
<dbReference type="Proteomes" id="UP000607559">
    <property type="component" value="Unassembled WGS sequence"/>
</dbReference>
<gene>
    <name evidence="1" type="ORF">GCM10011511_47610</name>
</gene>
<dbReference type="Gene3D" id="1.25.40.10">
    <property type="entry name" value="Tetratricopeptide repeat domain"/>
    <property type="match status" value="1"/>
</dbReference>
<comment type="caution">
    <text evidence="1">The sequence shown here is derived from an EMBL/GenBank/DDBJ whole genome shotgun (WGS) entry which is preliminary data.</text>
</comment>
<organism evidence="1 2">
    <name type="scientific">Puia dinghuensis</name>
    <dbReference type="NCBI Taxonomy" id="1792502"/>
    <lineage>
        <taxon>Bacteria</taxon>
        <taxon>Pseudomonadati</taxon>
        <taxon>Bacteroidota</taxon>
        <taxon>Chitinophagia</taxon>
        <taxon>Chitinophagales</taxon>
        <taxon>Chitinophagaceae</taxon>
        <taxon>Puia</taxon>
    </lineage>
</organism>
<dbReference type="EMBL" id="BMJC01000005">
    <property type="protein sequence ID" value="GGB18252.1"/>
    <property type="molecule type" value="Genomic_DNA"/>
</dbReference>
<proteinExistence type="predicted"/>
<dbReference type="AlphaFoldDB" id="A0A8J2XVR9"/>
<evidence type="ECO:0000313" key="1">
    <source>
        <dbReference type="EMBL" id="GGB18252.1"/>
    </source>
</evidence>
<reference evidence="1" key="1">
    <citation type="journal article" date="2014" name="Int. J. Syst. Evol. Microbiol.">
        <title>Complete genome sequence of Corynebacterium casei LMG S-19264T (=DSM 44701T), isolated from a smear-ripened cheese.</title>
        <authorList>
            <consortium name="US DOE Joint Genome Institute (JGI-PGF)"/>
            <person name="Walter F."/>
            <person name="Albersmeier A."/>
            <person name="Kalinowski J."/>
            <person name="Ruckert C."/>
        </authorList>
    </citation>
    <scope>NUCLEOTIDE SEQUENCE</scope>
    <source>
        <strain evidence="1">CGMCC 1.15448</strain>
    </source>
</reference>
<evidence type="ECO:0008006" key="3">
    <source>
        <dbReference type="Google" id="ProtNLM"/>
    </source>
</evidence>
<keyword evidence="2" id="KW-1185">Reference proteome</keyword>
<reference evidence="1" key="2">
    <citation type="submission" date="2020-09" db="EMBL/GenBank/DDBJ databases">
        <authorList>
            <person name="Sun Q."/>
            <person name="Zhou Y."/>
        </authorList>
    </citation>
    <scope>NUCLEOTIDE SEQUENCE</scope>
    <source>
        <strain evidence="1">CGMCC 1.15448</strain>
    </source>
</reference>
<dbReference type="InterPro" id="IPR011990">
    <property type="entry name" value="TPR-like_helical_dom_sf"/>
</dbReference>
<name>A0A8J2XVR9_9BACT</name>